<name>A0ABD1Z1J3_9MARC</name>
<protein>
    <recommendedName>
        <fullName evidence="5">Outer envelope membrane protein 7</fullName>
    </recommendedName>
</protein>
<evidence type="ECO:0000313" key="3">
    <source>
        <dbReference type="EMBL" id="KAL2641244.1"/>
    </source>
</evidence>
<dbReference type="EMBL" id="JBHFFA010000002">
    <property type="protein sequence ID" value="KAL2641244.1"/>
    <property type="molecule type" value="Genomic_DNA"/>
</dbReference>
<comment type="caution">
    <text evidence="3">The sequence shown here is derived from an EMBL/GenBank/DDBJ whole genome shotgun (WGS) entry which is preliminary data.</text>
</comment>
<evidence type="ECO:0000256" key="1">
    <source>
        <dbReference type="SAM" id="MobiDB-lite"/>
    </source>
</evidence>
<dbReference type="PANTHER" id="PTHR33982">
    <property type="entry name" value="OUTER ENVELOPE MEMBRANE PROTEIN 7-RELATED"/>
    <property type="match status" value="1"/>
</dbReference>
<feature type="chain" id="PRO_5044876127" description="Outer envelope membrane protein 7" evidence="2">
    <location>
        <begin position="21"/>
        <end position="92"/>
    </location>
</feature>
<evidence type="ECO:0000313" key="4">
    <source>
        <dbReference type="Proteomes" id="UP001605036"/>
    </source>
</evidence>
<proteinExistence type="predicted"/>
<dbReference type="PANTHER" id="PTHR33982:SF7">
    <property type="entry name" value="OS07G0154300 PROTEIN"/>
    <property type="match status" value="1"/>
</dbReference>
<reference evidence="3 4" key="1">
    <citation type="submission" date="2024-09" db="EMBL/GenBank/DDBJ databases">
        <title>Chromosome-scale assembly of Riccia fluitans.</title>
        <authorList>
            <person name="Paukszto L."/>
            <person name="Sawicki J."/>
            <person name="Karawczyk K."/>
            <person name="Piernik-Szablinska J."/>
            <person name="Szczecinska M."/>
            <person name="Mazdziarz M."/>
        </authorList>
    </citation>
    <scope>NUCLEOTIDE SEQUENCE [LARGE SCALE GENOMIC DNA]</scope>
    <source>
        <strain evidence="3">Rf_01</strain>
        <tissue evidence="3">Aerial parts of the thallus</tissue>
    </source>
</reference>
<feature type="signal peptide" evidence="2">
    <location>
        <begin position="1"/>
        <end position="20"/>
    </location>
</feature>
<gene>
    <name evidence="3" type="ORF">R1flu_008831</name>
</gene>
<evidence type="ECO:0008006" key="5">
    <source>
        <dbReference type="Google" id="ProtNLM"/>
    </source>
</evidence>
<feature type="region of interest" description="Disordered" evidence="1">
    <location>
        <begin position="35"/>
        <end position="92"/>
    </location>
</feature>
<dbReference type="AlphaFoldDB" id="A0ABD1Z1J3"/>
<dbReference type="InterPro" id="IPR038944">
    <property type="entry name" value="OEP7-like"/>
</dbReference>
<organism evidence="3 4">
    <name type="scientific">Riccia fluitans</name>
    <dbReference type="NCBI Taxonomy" id="41844"/>
    <lineage>
        <taxon>Eukaryota</taxon>
        <taxon>Viridiplantae</taxon>
        <taxon>Streptophyta</taxon>
        <taxon>Embryophyta</taxon>
        <taxon>Marchantiophyta</taxon>
        <taxon>Marchantiopsida</taxon>
        <taxon>Marchantiidae</taxon>
        <taxon>Marchantiales</taxon>
        <taxon>Ricciaceae</taxon>
        <taxon>Riccia</taxon>
    </lineage>
</organism>
<keyword evidence="4" id="KW-1185">Reference proteome</keyword>
<accession>A0ABD1Z1J3</accession>
<sequence length="92" mass="9462">MGAVTTAILAIAGLLAGWLAVEIACKPCLDSGRAALDRSLNPDYDPDDELPGGGSQGGDYTEAPGKKDEEEEADDVDQPLKGAASKSETKDV</sequence>
<dbReference type="Proteomes" id="UP001605036">
    <property type="component" value="Unassembled WGS sequence"/>
</dbReference>
<evidence type="ECO:0000256" key="2">
    <source>
        <dbReference type="SAM" id="SignalP"/>
    </source>
</evidence>
<keyword evidence="2" id="KW-0732">Signal</keyword>